<dbReference type="EMBL" id="JAAALK010000283">
    <property type="protein sequence ID" value="KAG8073848.1"/>
    <property type="molecule type" value="Genomic_DNA"/>
</dbReference>
<reference evidence="1" key="2">
    <citation type="submission" date="2021-02" db="EMBL/GenBank/DDBJ databases">
        <authorList>
            <person name="Kimball J.A."/>
            <person name="Haas M.W."/>
            <person name="Macchietto M."/>
            <person name="Kono T."/>
            <person name="Duquette J."/>
            <person name="Shao M."/>
        </authorList>
    </citation>
    <scope>NUCLEOTIDE SEQUENCE</scope>
    <source>
        <tissue evidence="1">Fresh leaf tissue</tissue>
    </source>
</reference>
<accession>A0A8J5W2P3</accession>
<protein>
    <submittedName>
        <fullName evidence="1">Uncharacterized protein</fullName>
    </submittedName>
</protein>
<sequence length="127" mass="14573">MVYDILLSPRCLSFTFGSFDMQILEGHCHLALARGLHHPSRRRTEASIPTLQGMLPEKPHGVMSQRRPSSGPYLHGIRLRLKFQCFFECKIPNPDHFYKSNYLFQKIEIEVRTNCSVASSSSYCVVI</sequence>
<dbReference type="Proteomes" id="UP000729402">
    <property type="component" value="Unassembled WGS sequence"/>
</dbReference>
<evidence type="ECO:0000313" key="1">
    <source>
        <dbReference type="EMBL" id="KAG8073848.1"/>
    </source>
</evidence>
<name>A0A8J5W2P3_ZIZPA</name>
<keyword evidence="2" id="KW-1185">Reference proteome</keyword>
<organism evidence="1 2">
    <name type="scientific">Zizania palustris</name>
    <name type="common">Northern wild rice</name>
    <dbReference type="NCBI Taxonomy" id="103762"/>
    <lineage>
        <taxon>Eukaryota</taxon>
        <taxon>Viridiplantae</taxon>
        <taxon>Streptophyta</taxon>
        <taxon>Embryophyta</taxon>
        <taxon>Tracheophyta</taxon>
        <taxon>Spermatophyta</taxon>
        <taxon>Magnoliopsida</taxon>
        <taxon>Liliopsida</taxon>
        <taxon>Poales</taxon>
        <taxon>Poaceae</taxon>
        <taxon>BOP clade</taxon>
        <taxon>Oryzoideae</taxon>
        <taxon>Oryzeae</taxon>
        <taxon>Zizaniinae</taxon>
        <taxon>Zizania</taxon>
    </lineage>
</organism>
<proteinExistence type="predicted"/>
<evidence type="ECO:0000313" key="2">
    <source>
        <dbReference type="Proteomes" id="UP000729402"/>
    </source>
</evidence>
<dbReference type="AlphaFoldDB" id="A0A8J5W2P3"/>
<comment type="caution">
    <text evidence="1">The sequence shown here is derived from an EMBL/GenBank/DDBJ whole genome shotgun (WGS) entry which is preliminary data.</text>
</comment>
<reference evidence="1" key="1">
    <citation type="journal article" date="2021" name="bioRxiv">
        <title>Whole Genome Assembly and Annotation of Northern Wild Rice, Zizania palustris L., Supports a Whole Genome Duplication in the Zizania Genus.</title>
        <authorList>
            <person name="Haas M."/>
            <person name="Kono T."/>
            <person name="Macchietto M."/>
            <person name="Millas R."/>
            <person name="McGilp L."/>
            <person name="Shao M."/>
            <person name="Duquette J."/>
            <person name="Hirsch C.N."/>
            <person name="Kimball J."/>
        </authorList>
    </citation>
    <scope>NUCLEOTIDE SEQUENCE</scope>
    <source>
        <tissue evidence="1">Fresh leaf tissue</tissue>
    </source>
</reference>
<gene>
    <name evidence="1" type="ORF">GUJ93_ZPchr0006g43051</name>
</gene>
<dbReference type="EMBL" id="JAAALK010000283">
    <property type="protein sequence ID" value="KAG8073849.1"/>
    <property type="molecule type" value="Genomic_DNA"/>
</dbReference>